<dbReference type="SUPFAM" id="SSF53756">
    <property type="entry name" value="UDP-Glycosyltransferase/glycogen phosphorylase"/>
    <property type="match status" value="1"/>
</dbReference>
<evidence type="ECO:0000259" key="1">
    <source>
        <dbReference type="Pfam" id="PF00534"/>
    </source>
</evidence>
<gene>
    <name evidence="2" type="ORF">MM415B03403_0010</name>
</gene>
<protein>
    <submittedName>
        <fullName evidence="2">Putative glycosyltransferase</fullName>
    </submittedName>
</protein>
<dbReference type="AlphaFoldDB" id="A0A6M3L8J2"/>
<dbReference type="CDD" id="cd03801">
    <property type="entry name" value="GT4_PimA-like"/>
    <property type="match status" value="1"/>
</dbReference>
<feature type="domain" description="Glycosyl transferase family 1" evidence="1">
    <location>
        <begin position="127"/>
        <end position="266"/>
    </location>
</feature>
<evidence type="ECO:0000313" key="2">
    <source>
        <dbReference type="EMBL" id="QJA91327.1"/>
    </source>
</evidence>
<dbReference type="PANTHER" id="PTHR46656">
    <property type="entry name" value="PUTATIVE-RELATED"/>
    <property type="match status" value="1"/>
</dbReference>
<keyword evidence="2" id="KW-0808">Transferase</keyword>
<dbReference type="Pfam" id="PF00534">
    <property type="entry name" value="Glycos_transf_1"/>
    <property type="match status" value="1"/>
</dbReference>
<accession>A0A6M3L8J2</accession>
<dbReference type="PANTHER" id="PTHR46656:SF3">
    <property type="entry name" value="PUTATIVE-RELATED"/>
    <property type="match status" value="1"/>
</dbReference>
<reference evidence="2" key="1">
    <citation type="submission" date="2020-03" db="EMBL/GenBank/DDBJ databases">
        <title>The deep terrestrial virosphere.</title>
        <authorList>
            <person name="Holmfeldt K."/>
            <person name="Nilsson E."/>
            <person name="Simone D."/>
            <person name="Lopez-Fernandez M."/>
            <person name="Wu X."/>
            <person name="de Brujin I."/>
            <person name="Lundin D."/>
            <person name="Andersson A."/>
            <person name="Bertilsson S."/>
            <person name="Dopson M."/>
        </authorList>
    </citation>
    <scope>NUCLEOTIDE SEQUENCE</scope>
    <source>
        <strain evidence="2">MM415B03403</strain>
    </source>
</reference>
<dbReference type="InterPro" id="IPR001296">
    <property type="entry name" value="Glyco_trans_1"/>
</dbReference>
<organism evidence="2">
    <name type="scientific">viral metagenome</name>
    <dbReference type="NCBI Taxonomy" id="1070528"/>
    <lineage>
        <taxon>unclassified sequences</taxon>
        <taxon>metagenomes</taxon>
        <taxon>organismal metagenomes</taxon>
    </lineage>
</organism>
<sequence length="346" mass="40013">MGVQIQVTDKINWNQENCFLSGEDTERLDLMCRTKVPENAIHFNQQVPMESYLNSEYFFKASQNICFSLFETDRCPVPWVSKLNRCTKTLVFSKFNVQTYSNSGVNNVDCIPFGVDTKLFNPSVKPFRFGRDKDEFVFLTSGDFTERKNFEGLIESYVKEFNSNDKVCLIIKAHYSGFTKIYKEMCIRKLKQIVTRFNGINPPKILFLGEKIPWYDMPKFYTAGDCFILTTRGEGLGYPFAEALASGVPVIAPDFGGQSEFLNSTNSLIVNYEVRVIDDLEYLRKCIISVNHSWCHPHVPDIRSKMRFAYDQRDLMKEKGLRGRADMEKYTWQASGLEILKKVFNI</sequence>
<dbReference type="GO" id="GO:0016757">
    <property type="term" value="F:glycosyltransferase activity"/>
    <property type="evidence" value="ECO:0007669"/>
    <property type="project" value="InterPro"/>
</dbReference>
<dbReference type="Gene3D" id="3.40.50.2000">
    <property type="entry name" value="Glycogen Phosphorylase B"/>
    <property type="match status" value="1"/>
</dbReference>
<name>A0A6M3L8J2_9ZZZZ</name>
<dbReference type="EMBL" id="MT142979">
    <property type="protein sequence ID" value="QJA91327.1"/>
    <property type="molecule type" value="Genomic_DNA"/>
</dbReference>
<proteinExistence type="predicted"/>